<feature type="region of interest" description="Disordered" evidence="1">
    <location>
        <begin position="189"/>
        <end position="208"/>
    </location>
</feature>
<dbReference type="Proteomes" id="UP000007069">
    <property type="component" value="Chromosome"/>
</dbReference>
<feature type="region of interest" description="Disordered" evidence="1">
    <location>
        <begin position="1"/>
        <end position="42"/>
    </location>
</feature>
<proteinExistence type="predicted"/>
<evidence type="ECO:0000313" key="3">
    <source>
        <dbReference type="Proteomes" id="UP000007069"/>
    </source>
</evidence>
<feature type="region of interest" description="Disordered" evidence="1">
    <location>
        <begin position="123"/>
        <end position="180"/>
    </location>
</feature>
<name>Q3BXJ6_XANE5</name>
<evidence type="ECO:0000256" key="1">
    <source>
        <dbReference type="SAM" id="MobiDB-lite"/>
    </source>
</evidence>
<dbReference type="HOGENOM" id="CLU_091378_0_0_6"/>
<reference evidence="2 3" key="1">
    <citation type="journal article" date="2005" name="J. Bacteriol.">
        <title>Insights into genome plasticity and pathogenicity of the plant pathogenic Bacterium Xanthomonas campestris pv. vesicatoria revealed by the complete genome sequence.</title>
        <authorList>
            <person name="Thieme F."/>
            <person name="Koebnik R."/>
            <person name="Bekel T."/>
            <person name="Berger C."/>
            <person name="Boch J."/>
            <person name="Buettner D."/>
            <person name="Caldana C."/>
            <person name="Gaigalat L."/>
            <person name="Goesmann A."/>
            <person name="Kay S."/>
            <person name="Kirchner O."/>
            <person name="Lanz C."/>
            <person name="Linke B."/>
            <person name="McHardy A.C."/>
            <person name="Meyer F."/>
            <person name="Mittenhuber G."/>
            <person name="Nies D.H."/>
            <person name="Niesbach-Kloesgen U."/>
            <person name="Patschkowski T."/>
            <person name="Rueckert C."/>
            <person name="Rupp O."/>
            <person name="Schneicker S."/>
            <person name="Schuster S.C."/>
            <person name="Vorhoelter F.J."/>
            <person name="Weber E."/>
            <person name="Puehler A."/>
            <person name="Bonas U."/>
            <person name="Bartels D."/>
            <person name="Kaiser O."/>
        </authorList>
    </citation>
    <scope>NUCLEOTIDE SEQUENCE [LARGE SCALE GENOMIC DNA]</scope>
    <source>
        <strain evidence="2 3">85-10</strain>
    </source>
</reference>
<dbReference type="KEGG" id="xcv:XCV0786"/>
<accession>Q3BXJ6</accession>
<protein>
    <submittedName>
        <fullName evidence="2">Uncharacterized protein</fullName>
    </submittedName>
</protein>
<dbReference type="AlphaFoldDB" id="Q3BXJ6"/>
<dbReference type="EMBL" id="AM039952">
    <property type="protein sequence ID" value="CAJ22417.1"/>
    <property type="molecule type" value="Genomic_DNA"/>
</dbReference>
<feature type="compositionally biased region" description="Acidic residues" evidence="1">
    <location>
        <begin position="159"/>
        <end position="168"/>
    </location>
</feature>
<sequence>MAASANPRRRAARDGKCAAQSAATLPGPARPSPRPPSAGRAQMCHPAREITMVHAPPRVVVTTAILAALNLAGCANFCGARHHAPMPYAHREPPPPPPPGAGIIDALPPCAPEHDVIPMPPPADVAHRAAPQRQDRGIGDGCLVHRGVAPPPPPPFDSDPFDAPDAADEPPGLPPDDSEFDAALQACATAEGSAAPFPQAPSPDLPPELLAQCLDAAGFAPPPPPFQPRR</sequence>
<gene>
    <name evidence="2" type="ordered locus">XCV0786</name>
</gene>
<organism evidence="3">
    <name type="scientific">Xanthomonas euvesicatoria pv. vesicatoria (strain 85-10)</name>
    <name type="common">Xanthomonas campestris pv. vesicatoria</name>
    <dbReference type="NCBI Taxonomy" id="316273"/>
    <lineage>
        <taxon>Bacteria</taxon>
        <taxon>Pseudomonadati</taxon>
        <taxon>Pseudomonadota</taxon>
        <taxon>Gammaproteobacteria</taxon>
        <taxon>Lysobacterales</taxon>
        <taxon>Lysobacteraceae</taxon>
        <taxon>Xanthomonas</taxon>
    </lineage>
</organism>
<evidence type="ECO:0000313" key="2">
    <source>
        <dbReference type="EMBL" id="CAJ22417.1"/>
    </source>
</evidence>